<name>A0A2D0AEB8_PSENT</name>
<evidence type="ECO:0000256" key="1">
    <source>
        <dbReference type="SAM" id="SignalP"/>
    </source>
</evidence>
<feature type="chain" id="PRO_5012700132" evidence="1">
    <location>
        <begin position="24"/>
        <end position="177"/>
    </location>
</feature>
<comment type="caution">
    <text evidence="2">The sequence shown here is derived from an EMBL/GenBank/DDBJ whole genome shotgun (WGS) entry which is preliminary data.</text>
</comment>
<protein>
    <submittedName>
        <fullName evidence="2">Uncharacterized protein</fullName>
    </submittedName>
</protein>
<gene>
    <name evidence="2" type="ORF">CEG18_12820</name>
</gene>
<evidence type="ECO:0000313" key="3">
    <source>
        <dbReference type="Proteomes" id="UP000198145"/>
    </source>
</evidence>
<evidence type="ECO:0000313" key="2">
    <source>
        <dbReference type="EMBL" id="OWP50423.1"/>
    </source>
</evidence>
<reference evidence="2 3" key="1">
    <citation type="submission" date="2017-06" db="EMBL/GenBank/DDBJ databases">
        <title>Draft genome of Pseudomonas nitroreducens DF05.</title>
        <authorList>
            <person name="Iyer R."/>
        </authorList>
    </citation>
    <scope>NUCLEOTIDE SEQUENCE [LARGE SCALE GENOMIC DNA]</scope>
    <source>
        <strain evidence="2 3">DF05</strain>
    </source>
</reference>
<proteinExistence type="predicted"/>
<accession>A0A2D0AEB8</accession>
<dbReference type="EMBL" id="NJBA01000004">
    <property type="protein sequence ID" value="OWP50423.1"/>
    <property type="molecule type" value="Genomic_DNA"/>
</dbReference>
<dbReference type="AlphaFoldDB" id="A0A2D0AEB8"/>
<feature type="signal peptide" evidence="1">
    <location>
        <begin position="1"/>
        <end position="23"/>
    </location>
</feature>
<dbReference type="Proteomes" id="UP000198145">
    <property type="component" value="Unassembled WGS sequence"/>
</dbReference>
<dbReference type="STRING" id="46680.GCA_000807755_03660"/>
<organism evidence="2 3">
    <name type="scientific">Pseudomonas nitroreducens</name>
    <dbReference type="NCBI Taxonomy" id="46680"/>
    <lineage>
        <taxon>Bacteria</taxon>
        <taxon>Pseudomonadati</taxon>
        <taxon>Pseudomonadota</taxon>
        <taxon>Gammaproteobacteria</taxon>
        <taxon>Pseudomonadales</taxon>
        <taxon>Pseudomonadaceae</taxon>
        <taxon>Pseudomonas</taxon>
    </lineage>
</organism>
<keyword evidence="1" id="KW-0732">Signal</keyword>
<sequence>MDLPMLRRFPAFCLLFSSTLASAAPFTTADLVSWPRMNVADFACLLEQRTGHADAQFSCAASGKLSNWGDACHPTDLSYAGPQLPEALVRQIDQRISAVDLDWEFGRLQSVNVTFDRIMSAEEVTDIFPDVNLDDPTSRANLSNASLQGCAEDASCLYLEGFEHLGAADVECEEAPQ</sequence>